<dbReference type="AlphaFoldDB" id="A0A9P7J743"/>
<dbReference type="EMBL" id="JABBWG010000048">
    <property type="protein sequence ID" value="KAG1806083.1"/>
    <property type="molecule type" value="Genomic_DNA"/>
</dbReference>
<accession>A0A9P7J743</accession>
<keyword evidence="3" id="KW-1185">Reference proteome</keyword>
<dbReference type="OrthoDB" id="2693204at2759"/>
<feature type="compositionally biased region" description="Acidic residues" evidence="1">
    <location>
        <begin position="60"/>
        <end position="87"/>
    </location>
</feature>
<feature type="compositionally biased region" description="Polar residues" evidence="1">
    <location>
        <begin position="158"/>
        <end position="167"/>
    </location>
</feature>
<feature type="region of interest" description="Disordered" evidence="1">
    <location>
        <begin position="59"/>
        <end position="97"/>
    </location>
</feature>
<dbReference type="RefSeq" id="XP_041187604.1">
    <property type="nucleotide sequence ID" value="XM_041341065.1"/>
</dbReference>
<sequence>MPIIIDSVNMLEDVIFLDIDNVVPSWDTYCFALDIHSPGHKRIVLCFRDAQILKLKNGKDEEDNSQVLEDKEEELVVETSEDNSEEELVVKKEEEEDKCPQAIPLSASPCNLLSRHLKNPNPDPDNPTAPWHYLVHPIGASHLSAKAEKRDADEQELQQRFTKQCKV</sequence>
<evidence type="ECO:0000313" key="2">
    <source>
        <dbReference type="EMBL" id="KAG1806083.1"/>
    </source>
</evidence>
<comment type="caution">
    <text evidence="2">The sequence shown here is derived from an EMBL/GenBank/DDBJ whole genome shotgun (WGS) entry which is preliminary data.</text>
</comment>
<protein>
    <submittedName>
        <fullName evidence="2">Uncharacterized protein</fullName>
    </submittedName>
</protein>
<evidence type="ECO:0000256" key="1">
    <source>
        <dbReference type="SAM" id="MobiDB-lite"/>
    </source>
</evidence>
<dbReference type="Proteomes" id="UP000807769">
    <property type="component" value="Unassembled WGS sequence"/>
</dbReference>
<organism evidence="2 3">
    <name type="scientific">Suillus subaureus</name>
    <dbReference type="NCBI Taxonomy" id="48587"/>
    <lineage>
        <taxon>Eukaryota</taxon>
        <taxon>Fungi</taxon>
        <taxon>Dikarya</taxon>
        <taxon>Basidiomycota</taxon>
        <taxon>Agaricomycotina</taxon>
        <taxon>Agaricomycetes</taxon>
        <taxon>Agaricomycetidae</taxon>
        <taxon>Boletales</taxon>
        <taxon>Suillineae</taxon>
        <taxon>Suillaceae</taxon>
        <taxon>Suillus</taxon>
    </lineage>
</organism>
<reference evidence="2" key="1">
    <citation type="journal article" date="2020" name="New Phytol.">
        <title>Comparative genomics reveals dynamic genome evolution in host specialist ectomycorrhizal fungi.</title>
        <authorList>
            <person name="Lofgren L.A."/>
            <person name="Nguyen N.H."/>
            <person name="Vilgalys R."/>
            <person name="Ruytinx J."/>
            <person name="Liao H.L."/>
            <person name="Branco S."/>
            <person name="Kuo A."/>
            <person name="LaButti K."/>
            <person name="Lipzen A."/>
            <person name="Andreopoulos W."/>
            <person name="Pangilinan J."/>
            <person name="Riley R."/>
            <person name="Hundley H."/>
            <person name="Na H."/>
            <person name="Barry K."/>
            <person name="Grigoriev I.V."/>
            <person name="Stajich J.E."/>
            <person name="Kennedy P.G."/>
        </authorList>
    </citation>
    <scope>NUCLEOTIDE SEQUENCE</scope>
    <source>
        <strain evidence="2">MN1</strain>
    </source>
</reference>
<proteinExistence type="predicted"/>
<dbReference type="GeneID" id="64635081"/>
<feature type="region of interest" description="Disordered" evidence="1">
    <location>
        <begin position="144"/>
        <end position="167"/>
    </location>
</feature>
<gene>
    <name evidence="2" type="ORF">BJ212DRAFT_1486001</name>
</gene>
<name>A0A9P7J743_9AGAM</name>
<evidence type="ECO:0000313" key="3">
    <source>
        <dbReference type="Proteomes" id="UP000807769"/>
    </source>
</evidence>